<evidence type="ECO:0000256" key="2">
    <source>
        <dbReference type="SAM" id="SignalP"/>
    </source>
</evidence>
<feature type="chain" id="PRO_5047109123" description="DUF3993 domain-containing protein" evidence="2">
    <location>
        <begin position="21"/>
        <end position="221"/>
    </location>
</feature>
<organism evidence="3 4">
    <name type="scientific">Metabacillus endolithicus</name>
    <dbReference type="NCBI Taxonomy" id="1535204"/>
    <lineage>
        <taxon>Bacteria</taxon>
        <taxon>Bacillati</taxon>
        <taxon>Bacillota</taxon>
        <taxon>Bacilli</taxon>
        <taxon>Bacillales</taxon>
        <taxon>Bacillaceae</taxon>
        <taxon>Metabacillus</taxon>
    </lineage>
</organism>
<sequence length="221" mass="25526">MKKSYLLFLVILLLTGCAQSTEEQGDKPIEEDNVTEEETTDIETNEEEEAEPLKDDKELVLENAEKVIASLKDQNFEELSTYVSSEKGVLFSPYAHIEDDAVTFKQEDLLHFFHSEEEYTWGARDGSGEPIKLIPSKYYSEFIYDASYHQADEIVYNPEQARGNTIKNSKDIFPESQVVEYYVKGTEENGNMDWKALNLVFEKNSKDEWKLVAIVHDQWTI</sequence>
<evidence type="ECO:0000313" key="3">
    <source>
        <dbReference type="EMBL" id="MFD2216641.1"/>
    </source>
</evidence>
<keyword evidence="4" id="KW-1185">Reference proteome</keyword>
<dbReference type="PROSITE" id="PS51257">
    <property type="entry name" value="PROKAR_LIPOPROTEIN"/>
    <property type="match status" value="1"/>
</dbReference>
<feature type="signal peptide" evidence="2">
    <location>
        <begin position="1"/>
        <end position="20"/>
    </location>
</feature>
<accession>A0ABW5C6D1</accession>
<evidence type="ECO:0000256" key="1">
    <source>
        <dbReference type="SAM" id="MobiDB-lite"/>
    </source>
</evidence>
<dbReference type="Proteomes" id="UP001597318">
    <property type="component" value="Unassembled WGS sequence"/>
</dbReference>
<dbReference type="RefSeq" id="WP_247339495.1">
    <property type="nucleotide sequence ID" value="NZ_CP095550.1"/>
</dbReference>
<feature type="region of interest" description="Disordered" evidence="1">
    <location>
        <begin position="21"/>
        <end position="55"/>
    </location>
</feature>
<feature type="compositionally biased region" description="Acidic residues" evidence="1">
    <location>
        <begin position="31"/>
        <end position="50"/>
    </location>
</feature>
<name>A0ABW5C6D1_9BACI</name>
<protein>
    <recommendedName>
        <fullName evidence="5">DUF3993 domain-containing protein</fullName>
    </recommendedName>
</protein>
<reference evidence="4" key="1">
    <citation type="journal article" date="2019" name="Int. J. Syst. Evol. Microbiol.">
        <title>The Global Catalogue of Microorganisms (GCM) 10K type strain sequencing project: providing services to taxonomists for standard genome sequencing and annotation.</title>
        <authorList>
            <consortium name="The Broad Institute Genomics Platform"/>
            <consortium name="The Broad Institute Genome Sequencing Center for Infectious Disease"/>
            <person name="Wu L."/>
            <person name="Ma J."/>
        </authorList>
    </citation>
    <scope>NUCLEOTIDE SEQUENCE [LARGE SCALE GENOMIC DNA]</scope>
    <source>
        <strain evidence="4">CGMCC 1.15474</strain>
    </source>
</reference>
<keyword evidence="2" id="KW-0732">Signal</keyword>
<comment type="caution">
    <text evidence="3">The sequence shown here is derived from an EMBL/GenBank/DDBJ whole genome shotgun (WGS) entry which is preliminary data.</text>
</comment>
<evidence type="ECO:0000313" key="4">
    <source>
        <dbReference type="Proteomes" id="UP001597318"/>
    </source>
</evidence>
<proteinExistence type="predicted"/>
<gene>
    <name evidence="3" type="ORF">ACFSKK_23480</name>
</gene>
<evidence type="ECO:0008006" key="5">
    <source>
        <dbReference type="Google" id="ProtNLM"/>
    </source>
</evidence>
<dbReference type="EMBL" id="JBHUIK010000008">
    <property type="protein sequence ID" value="MFD2216641.1"/>
    <property type="molecule type" value="Genomic_DNA"/>
</dbReference>